<feature type="region of interest" description="Disordered" evidence="1">
    <location>
        <begin position="452"/>
        <end position="518"/>
    </location>
</feature>
<feature type="compositionally biased region" description="Polar residues" evidence="1">
    <location>
        <begin position="246"/>
        <end position="264"/>
    </location>
</feature>
<feature type="compositionally biased region" description="Polar residues" evidence="1">
    <location>
        <begin position="43"/>
        <end position="62"/>
    </location>
</feature>
<proteinExistence type="predicted"/>
<feature type="compositionally biased region" description="Low complexity" evidence="1">
    <location>
        <begin position="185"/>
        <end position="197"/>
    </location>
</feature>
<feature type="region of interest" description="Disordered" evidence="1">
    <location>
        <begin position="160"/>
        <end position="264"/>
    </location>
</feature>
<organism evidence="2 3">
    <name type="scientific">Filobasidium floriforme</name>
    <dbReference type="NCBI Taxonomy" id="5210"/>
    <lineage>
        <taxon>Eukaryota</taxon>
        <taxon>Fungi</taxon>
        <taxon>Dikarya</taxon>
        <taxon>Basidiomycota</taxon>
        <taxon>Agaricomycotina</taxon>
        <taxon>Tremellomycetes</taxon>
        <taxon>Filobasidiales</taxon>
        <taxon>Filobasidiaceae</taxon>
        <taxon>Filobasidium</taxon>
    </lineage>
</organism>
<name>A0A8K0NRT1_9TREE</name>
<feature type="compositionally biased region" description="Polar residues" evidence="1">
    <location>
        <begin position="78"/>
        <end position="88"/>
    </location>
</feature>
<evidence type="ECO:0000313" key="3">
    <source>
        <dbReference type="Proteomes" id="UP000812966"/>
    </source>
</evidence>
<keyword evidence="3" id="KW-1185">Reference proteome</keyword>
<reference evidence="2" key="1">
    <citation type="submission" date="2020-04" db="EMBL/GenBank/DDBJ databases">
        <title>Analysis of mating type loci in Filobasidium floriforme.</title>
        <authorList>
            <person name="Nowrousian M."/>
        </authorList>
    </citation>
    <scope>NUCLEOTIDE SEQUENCE</scope>
    <source>
        <strain evidence="2">CBS 6242</strain>
    </source>
</reference>
<comment type="caution">
    <text evidence="2">The sequence shown here is derived from an EMBL/GenBank/DDBJ whole genome shotgun (WGS) entry which is preliminary data.</text>
</comment>
<feature type="compositionally biased region" description="Polar residues" evidence="1">
    <location>
        <begin position="169"/>
        <end position="184"/>
    </location>
</feature>
<gene>
    <name evidence="2" type="ORF">FFLO_01964</name>
</gene>
<evidence type="ECO:0000256" key="1">
    <source>
        <dbReference type="SAM" id="MobiDB-lite"/>
    </source>
</evidence>
<accession>A0A8K0NRT1</accession>
<protein>
    <submittedName>
        <fullName evidence="2">Uncharacterized protein</fullName>
    </submittedName>
</protein>
<dbReference type="EMBL" id="JABELV010000029">
    <property type="protein sequence ID" value="KAG7562591.1"/>
    <property type="molecule type" value="Genomic_DNA"/>
</dbReference>
<dbReference type="Proteomes" id="UP000812966">
    <property type="component" value="Unassembled WGS sequence"/>
</dbReference>
<feature type="compositionally biased region" description="Low complexity" evidence="1">
    <location>
        <begin position="463"/>
        <end position="475"/>
    </location>
</feature>
<sequence length="557" mass="59808">MPPVRTGSGLIGKRRRILIDNGDDADDETGPMTSRSVKRRTSSHNSLQNSLGSRQSSQTSFNMPGPHPAAMGRAGASSVPSTSTNSHTDPQRFGNIGGVAIPVKRTSQSRSSKRTRSSFEEGNQESSSHNQDPIIRKGRSASSRLVGLDVMIAKYGQLGCHDRTPASDMPSSSNLRHTAARQTRLSSSQNSQLIPSSVNTGHTPRRIRALSQTERDARDPTDGNGNERGVRRERRTLGRTSGHGRNGNSVQIITSASTDSTSRGRATYNSRITLGVTRTASISGTVVHTPPSQRSGSLPRRALGLARSRTNSMATIVGLTRTNSQLGQLRRTGSLSLATGNVRAALSDSHTNIPAIQTTNTNTVLSAGVLQSDTDLIRTALSHYQGVTEEDALAAEMKELGLAKVPRTPSPQTADLWSVARSPVDHDTQLRSSSPYSSPASRPCFWFSNVDQSPSVPGPRSPVSPSAPYSRRSSSGHAPLHRLNSLSKSSQGKIRPPSARKRSSQPHAKAGLIGHRLPSDRRKVKRAFSLSDRAHLTSSPGGMFNLFDNDAIDHMME</sequence>
<dbReference type="AlphaFoldDB" id="A0A8K0NRT1"/>
<feature type="compositionally biased region" description="Polar residues" evidence="1">
    <location>
        <begin position="120"/>
        <end position="131"/>
    </location>
</feature>
<feature type="region of interest" description="Disordered" evidence="1">
    <location>
        <begin position="1"/>
        <end position="140"/>
    </location>
</feature>
<evidence type="ECO:0000313" key="2">
    <source>
        <dbReference type="EMBL" id="KAG7562591.1"/>
    </source>
</evidence>